<dbReference type="SUPFAM" id="SSF117892">
    <property type="entry name" value="Band 7/SPFH domain"/>
    <property type="match status" value="1"/>
</dbReference>
<reference evidence="6 7" key="1">
    <citation type="journal article" date="2023" name="Commun. Biol.">
        <title>Genome analysis of Parmales, the sister group of diatoms, reveals the evolutionary specialization of diatoms from phago-mixotrophs to photoautotrophs.</title>
        <authorList>
            <person name="Ban H."/>
            <person name="Sato S."/>
            <person name="Yoshikawa S."/>
            <person name="Yamada K."/>
            <person name="Nakamura Y."/>
            <person name="Ichinomiya M."/>
            <person name="Sato N."/>
            <person name="Blanc-Mathieu R."/>
            <person name="Endo H."/>
            <person name="Kuwata A."/>
            <person name="Ogata H."/>
        </authorList>
    </citation>
    <scope>NUCLEOTIDE SEQUENCE [LARGE SCALE GENOMIC DNA]</scope>
</reference>
<dbReference type="Pfam" id="PF01145">
    <property type="entry name" value="Band_7"/>
    <property type="match status" value="1"/>
</dbReference>
<evidence type="ECO:0000256" key="2">
    <source>
        <dbReference type="ARBA" id="ARBA00007161"/>
    </source>
</evidence>
<evidence type="ECO:0000313" key="6">
    <source>
        <dbReference type="EMBL" id="GMI21096.1"/>
    </source>
</evidence>
<dbReference type="PANTHER" id="PTHR13806">
    <property type="entry name" value="FLOTILLIN-RELATED"/>
    <property type="match status" value="1"/>
</dbReference>
<dbReference type="InterPro" id="IPR027705">
    <property type="entry name" value="Flotillin_fam"/>
</dbReference>
<dbReference type="InterPro" id="IPR036013">
    <property type="entry name" value="Band_7/SPFH_dom_sf"/>
</dbReference>
<feature type="domain" description="Band 7" evidence="5">
    <location>
        <begin position="10"/>
        <end position="195"/>
    </location>
</feature>
<evidence type="ECO:0000313" key="7">
    <source>
        <dbReference type="Proteomes" id="UP001165060"/>
    </source>
</evidence>
<dbReference type="PANTHER" id="PTHR13806:SF46">
    <property type="entry name" value="FLOTILLIN-1-RELATED"/>
    <property type="match status" value="1"/>
</dbReference>
<evidence type="ECO:0000256" key="1">
    <source>
        <dbReference type="ARBA" id="ARBA00004370"/>
    </source>
</evidence>
<keyword evidence="7" id="KW-1185">Reference proteome</keyword>
<comment type="caution">
    <text evidence="6">The sequence shown here is derived from an EMBL/GenBank/DDBJ whole genome shotgun (WGS) entry which is preliminary data.</text>
</comment>
<organism evidence="6 7">
    <name type="scientific">Tetraparma gracilis</name>
    <dbReference type="NCBI Taxonomy" id="2962635"/>
    <lineage>
        <taxon>Eukaryota</taxon>
        <taxon>Sar</taxon>
        <taxon>Stramenopiles</taxon>
        <taxon>Ochrophyta</taxon>
        <taxon>Bolidophyceae</taxon>
        <taxon>Parmales</taxon>
        <taxon>Triparmaceae</taxon>
        <taxon>Tetraparma</taxon>
    </lineage>
</organism>
<comment type="similarity">
    <text evidence="2 4">Belongs to the band 7/mec-2 family. Flotillin subfamily.</text>
</comment>
<evidence type="ECO:0000259" key="5">
    <source>
        <dbReference type="Pfam" id="PF01145"/>
    </source>
</evidence>
<protein>
    <recommendedName>
        <fullName evidence="5">Band 7 domain-containing protein</fullName>
    </recommendedName>
</protein>
<evidence type="ECO:0000256" key="3">
    <source>
        <dbReference type="ARBA" id="ARBA00023136"/>
    </source>
</evidence>
<proteinExistence type="inferred from homology"/>
<dbReference type="Gene3D" id="3.30.479.30">
    <property type="entry name" value="Band 7 domain"/>
    <property type="match status" value="1"/>
</dbReference>
<gene>
    <name evidence="6" type="ORF">TeGR_g10875</name>
</gene>
<sequence length="476" mass="51379">MGNVVIASPNECKVVSGCGGSGYHVGESFWVWWICNQWRRIGLNLITLEVVSGDVETSHGVKLTVKAICQVKVKTTSTDDQGVIDMNHNNVKLAAQHFLGQSEQDVAEALQLTMEGHQRQVLGTLTVEEIYKDREAFASKVMEGVMSDLHGMGYEIVSYVVVDVKDGNGYMDALGATQTAIVKREAAEGVARNEAEQRKKVAEYESMAAIIESQQTTAAKIEVNKRNADAAVELNQQREREADSSKKLELIKAANLTEVNRSQEKAAAAALIERAQQEQVVMKERTQQEVEEQLIRVKVTEQMALQAQEEAKGSSLAELVEKKNRAEASKVEAAAAAEIVKMKAEAEASKIKSFADAKAGEISAVGAAEAAAIEARGMAEAKVLKEKNLTFQYMGEAGLASTIVDKLPAIAEAIAAPLAKTEKMVFISQDTATGSKITNDIIKTIATMPDAVESLTGIDMKDVMAKAMKGSKGINM</sequence>
<name>A0ABQ6M7I8_9STRA</name>
<dbReference type="EMBL" id="BRYB01000036">
    <property type="protein sequence ID" value="GMI21096.1"/>
    <property type="molecule type" value="Genomic_DNA"/>
</dbReference>
<keyword evidence="3" id="KW-0472">Membrane</keyword>
<dbReference type="Proteomes" id="UP001165060">
    <property type="component" value="Unassembled WGS sequence"/>
</dbReference>
<accession>A0ABQ6M7I8</accession>
<evidence type="ECO:0000256" key="4">
    <source>
        <dbReference type="RuleBase" id="RU366054"/>
    </source>
</evidence>
<dbReference type="CDD" id="cd03399">
    <property type="entry name" value="SPFH_flotillin"/>
    <property type="match status" value="1"/>
</dbReference>
<comment type="subcellular location">
    <subcellularLocation>
        <location evidence="1">Membrane</location>
    </subcellularLocation>
</comment>
<dbReference type="InterPro" id="IPR001107">
    <property type="entry name" value="Band_7"/>
</dbReference>